<keyword evidence="1" id="KW-0812">Transmembrane</keyword>
<sequence>MPEPEKPQFPAAKNVLIGTGIGMLVIVPVAIKHMSAYEGH</sequence>
<evidence type="ECO:0000256" key="1">
    <source>
        <dbReference type="SAM" id="Phobius"/>
    </source>
</evidence>
<organism evidence="2">
    <name type="scientific">marine metagenome</name>
    <dbReference type="NCBI Taxonomy" id="408172"/>
    <lineage>
        <taxon>unclassified sequences</taxon>
        <taxon>metagenomes</taxon>
        <taxon>ecological metagenomes</taxon>
    </lineage>
</organism>
<dbReference type="EMBL" id="UINC01171870">
    <property type="protein sequence ID" value="SVD76663.1"/>
    <property type="molecule type" value="Genomic_DNA"/>
</dbReference>
<proteinExistence type="predicted"/>
<keyword evidence="1" id="KW-1133">Transmembrane helix</keyword>
<protein>
    <submittedName>
        <fullName evidence="2">Uncharacterized protein</fullName>
    </submittedName>
</protein>
<evidence type="ECO:0000313" key="2">
    <source>
        <dbReference type="EMBL" id="SVD76663.1"/>
    </source>
</evidence>
<dbReference type="AlphaFoldDB" id="A0A382Y096"/>
<gene>
    <name evidence="2" type="ORF">METZ01_LOCUS429517</name>
</gene>
<feature type="non-terminal residue" evidence="2">
    <location>
        <position position="40"/>
    </location>
</feature>
<feature type="transmembrane region" description="Helical" evidence="1">
    <location>
        <begin position="12"/>
        <end position="31"/>
    </location>
</feature>
<name>A0A382Y096_9ZZZZ</name>
<keyword evidence="1" id="KW-0472">Membrane</keyword>
<reference evidence="2" key="1">
    <citation type="submission" date="2018-05" db="EMBL/GenBank/DDBJ databases">
        <authorList>
            <person name="Lanie J.A."/>
            <person name="Ng W.-L."/>
            <person name="Kazmierczak K.M."/>
            <person name="Andrzejewski T.M."/>
            <person name="Davidsen T.M."/>
            <person name="Wayne K.J."/>
            <person name="Tettelin H."/>
            <person name="Glass J.I."/>
            <person name="Rusch D."/>
            <person name="Podicherti R."/>
            <person name="Tsui H.-C.T."/>
            <person name="Winkler M.E."/>
        </authorList>
    </citation>
    <scope>NUCLEOTIDE SEQUENCE</scope>
</reference>
<accession>A0A382Y096</accession>